<dbReference type="AlphaFoldDB" id="Q2QNP5"/>
<organism evidence="1">
    <name type="scientific">Oryza sativa subsp. japonica</name>
    <name type="common">Rice</name>
    <dbReference type="NCBI Taxonomy" id="39947"/>
    <lineage>
        <taxon>Eukaryota</taxon>
        <taxon>Viridiplantae</taxon>
        <taxon>Streptophyta</taxon>
        <taxon>Embryophyta</taxon>
        <taxon>Tracheophyta</taxon>
        <taxon>Spermatophyta</taxon>
        <taxon>Magnoliopsida</taxon>
        <taxon>Liliopsida</taxon>
        <taxon>Poales</taxon>
        <taxon>Poaceae</taxon>
        <taxon>BOP clade</taxon>
        <taxon>Oryzoideae</taxon>
        <taxon>Oryzeae</taxon>
        <taxon>Oryzinae</taxon>
        <taxon>Oryza</taxon>
        <taxon>Oryza sativa</taxon>
    </lineage>
</organism>
<sequence length="42" mass="4637">MSCNRYRHQLVMRQVNSNGSVVKAVVELASWALVSSNTAACR</sequence>
<gene>
    <name evidence="1" type="ordered locus">LOC_Os12g37169</name>
</gene>
<protein>
    <submittedName>
        <fullName evidence="1">Uncharacterized protein</fullName>
    </submittedName>
</protein>
<proteinExistence type="predicted"/>
<reference evidence="1" key="3">
    <citation type="submission" date="2006-01" db="EMBL/GenBank/DDBJ databases">
        <authorList>
            <person name="Buell R."/>
        </authorList>
    </citation>
    <scope>NUCLEOTIDE SEQUENCE</scope>
</reference>
<dbReference type="EMBL" id="DP000011">
    <property type="protein sequence ID" value="ABA99583.1"/>
    <property type="molecule type" value="Genomic_DNA"/>
</dbReference>
<evidence type="ECO:0000313" key="1">
    <source>
        <dbReference type="EMBL" id="ABA99583.1"/>
    </source>
</evidence>
<reference evidence="1" key="2">
    <citation type="submission" date="2005-04" db="EMBL/GenBank/DDBJ databases">
        <authorList>
            <person name="Buell C.R."/>
            <person name="Wing R.A."/>
            <person name="McCombie W.A."/>
            <person name="Ouyang S."/>
        </authorList>
    </citation>
    <scope>NUCLEOTIDE SEQUENCE</scope>
</reference>
<accession>Q2QNP5</accession>
<reference evidence="1" key="1">
    <citation type="journal article" date="2005" name="BMC Biol.">
        <title>The sequence of rice chromosomes 11 and 12, rich in disease resistance genes and recent gene duplications.</title>
        <authorList>
            <consortium name="The rice chromosomes 11 and 12 sequencing consortia"/>
        </authorList>
    </citation>
    <scope>NUCLEOTIDE SEQUENCE [LARGE SCALE GENOMIC DNA]</scope>
</reference>
<name>Q2QNP5_ORYSJ</name>